<proteinExistence type="predicted"/>
<dbReference type="EMBL" id="SSNT01000005">
    <property type="protein sequence ID" value="THF81077.1"/>
    <property type="molecule type" value="Genomic_DNA"/>
</dbReference>
<dbReference type="InterPro" id="IPR000160">
    <property type="entry name" value="GGDEF_dom"/>
</dbReference>
<dbReference type="PROSITE" id="PS50887">
    <property type="entry name" value="GGDEF"/>
    <property type="match status" value="1"/>
</dbReference>
<dbReference type="OrthoDB" id="9759607at2"/>
<dbReference type="InterPro" id="IPR029787">
    <property type="entry name" value="Nucleotide_cyclase"/>
</dbReference>
<dbReference type="Pfam" id="PF00072">
    <property type="entry name" value="Response_reg"/>
    <property type="match status" value="2"/>
</dbReference>
<dbReference type="GO" id="GO:1902201">
    <property type="term" value="P:negative regulation of bacterial-type flagellum-dependent cell motility"/>
    <property type="evidence" value="ECO:0007669"/>
    <property type="project" value="TreeGrafter"/>
</dbReference>
<dbReference type="Gene3D" id="3.30.70.270">
    <property type="match status" value="1"/>
</dbReference>
<dbReference type="PANTHER" id="PTHR45138:SF9">
    <property type="entry name" value="DIGUANYLATE CYCLASE DGCM-RELATED"/>
    <property type="match status" value="1"/>
</dbReference>
<organism evidence="1 2">
    <name type="scientific">Metabacillus sediminilitoris</name>
    <dbReference type="NCBI Taxonomy" id="2567941"/>
    <lineage>
        <taxon>Bacteria</taxon>
        <taxon>Bacillati</taxon>
        <taxon>Bacillota</taxon>
        <taxon>Bacilli</taxon>
        <taxon>Bacillales</taxon>
        <taxon>Bacillaceae</taxon>
        <taxon>Metabacillus</taxon>
    </lineage>
</organism>
<dbReference type="GO" id="GO:0005886">
    <property type="term" value="C:plasma membrane"/>
    <property type="evidence" value="ECO:0007669"/>
    <property type="project" value="TreeGrafter"/>
</dbReference>
<keyword evidence="2" id="KW-1185">Reference proteome</keyword>
<accession>A0A4S4C0E6</accession>
<dbReference type="Proteomes" id="UP000310334">
    <property type="component" value="Unassembled WGS sequence"/>
</dbReference>
<dbReference type="PANTHER" id="PTHR45138">
    <property type="entry name" value="REGULATORY COMPONENTS OF SENSORY TRANSDUCTION SYSTEM"/>
    <property type="match status" value="1"/>
</dbReference>
<dbReference type="CDD" id="cd01949">
    <property type="entry name" value="GGDEF"/>
    <property type="match status" value="1"/>
</dbReference>
<dbReference type="AlphaFoldDB" id="A0A4S4C0E6"/>
<dbReference type="SUPFAM" id="SSF47226">
    <property type="entry name" value="Histidine-containing phosphotransfer domain, HPT domain"/>
    <property type="match status" value="1"/>
</dbReference>
<evidence type="ECO:0000313" key="1">
    <source>
        <dbReference type="EMBL" id="THF81077.1"/>
    </source>
</evidence>
<dbReference type="GO" id="GO:0043709">
    <property type="term" value="P:cell adhesion involved in single-species biofilm formation"/>
    <property type="evidence" value="ECO:0007669"/>
    <property type="project" value="TreeGrafter"/>
</dbReference>
<dbReference type="GO" id="GO:0000160">
    <property type="term" value="P:phosphorelay signal transduction system"/>
    <property type="evidence" value="ECO:0007669"/>
    <property type="project" value="InterPro"/>
</dbReference>
<evidence type="ECO:0000313" key="2">
    <source>
        <dbReference type="Proteomes" id="UP000310334"/>
    </source>
</evidence>
<dbReference type="CDD" id="cd00156">
    <property type="entry name" value="REC"/>
    <property type="match status" value="1"/>
</dbReference>
<dbReference type="InterPro" id="IPR043128">
    <property type="entry name" value="Rev_trsase/Diguanyl_cyclase"/>
</dbReference>
<gene>
    <name evidence="1" type="ORF">E6W99_07930</name>
</gene>
<sequence>MNLKNRRERLMNKYLQILIKNVRKHLEAWLNNQERIQQKELYRFLHSIVGTASTIGFHKGGEIAQKLKSQLDENDEKEWLKEDLQEFLFPLISTFYYEEISNINEIVERKEELKDKKLILLIDDDTALLMYLKDELEKNDWLVIAVADPDRAINSYYDLNPDCVIIDIHMKNKSGLDVLIELKENMKQHFIPMIMISVDHTKETRMKSYQLGADDYIHKPLEMDEFMIRINRQIERKLAIEDLILLDDLTKVFNRKYLQRTYDRFVSSMKRNYKVFSIAMVDLDQFKQVNDTYGHIVGDKVLAGFAEIVRIRLRLNDVVIRYGGEEFLILFPETRANEAKIVLDRILAEFSKTPFKSMDDQSEFYCTFSAGIQEVYLDELDLKKNIDLADGALYEAKSEGRNQVRIVPVNNVRLHKKIVHIGIIDDDPIIRTMLQDLISKSKYTDGFSLDIQPFKDGMEFFESDWYLKKNEPYLIILDGMMPRMDGLEVLQKLRELRYHERFTIMMLTSRKSEQDISRALQLGADDYITKPFKLLELETRLGHLIKRMK</sequence>
<dbReference type="SUPFAM" id="SSF55073">
    <property type="entry name" value="Nucleotide cyclase"/>
    <property type="match status" value="1"/>
</dbReference>
<dbReference type="InterPro" id="IPR036641">
    <property type="entry name" value="HPT_dom_sf"/>
</dbReference>
<dbReference type="InterPro" id="IPR008207">
    <property type="entry name" value="Sig_transdc_His_kin_Hpt_dom"/>
</dbReference>
<comment type="caution">
    <text evidence="1">The sequence shown here is derived from an EMBL/GenBank/DDBJ whole genome shotgun (WGS) entry which is preliminary data.</text>
</comment>
<dbReference type="PROSITE" id="PS50894">
    <property type="entry name" value="HPT"/>
    <property type="match status" value="1"/>
</dbReference>
<dbReference type="FunFam" id="3.30.70.270:FF:000001">
    <property type="entry name" value="Diguanylate cyclase domain protein"/>
    <property type="match status" value="1"/>
</dbReference>
<dbReference type="InterPro" id="IPR050469">
    <property type="entry name" value="Diguanylate_Cyclase"/>
</dbReference>
<dbReference type="Pfam" id="PF00990">
    <property type="entry name" value="GGDEF"/>
    <property type="match status" value="1"/>
</dbReference>
<dbReference type="NCBIfam" id="TIGR00254">
    <property type="entry name" value="GGDEF"/>
    <property type="match status" value="1"/>
</dbReference>
<name>A0A4S4C0E6_9BACI</name>
<dbReference type="SMART" id="SM00267">
    <property type="entry name" value="GGDEF"/>
    <property type="match status" value="1"/>
</dbReference>
<dbReference type="Gene3D" id="1.20.120.160">
    <property type="entry name" value="HPT domain"/>
    <property type="match status" value="1"/>
</dbReference>
<dbReference type="PROSITE" id="PS50110">
    <property type="entry name" value="RESPONSE_REGULATORY"/>
    <property type="match status" value="2"/>
</dbReference>
<dbReference type="InterPro" id="IPR001789">
    <property type="entry name" value="Sig_transdc_resp-reg_receiver"/>
</dbReference>
<dbReference type="GO" id="GO:0052621">
    <property type="term" value="F:diguanylate cyclase activity"/>
    <property type="evidence" value="ECO:0007669"/>
    <property type="project" value="TreeGrafter"/>
</dbReference>
<dbReference type="CDD" id="cd17574">
    <property type="entry name" value="REC_OmpR"/>
    <property type="match status" value="1"/>
</dbReference>
<dbReference type="Pfam" id="PF01627">
    <property type="entry name" value="Hpt"/>
    <property type="match status" value="1"/>
</dbReference>
<reference evidence="1 2" key="1">
    <citation type="submission" date="2019-04" db="EMBL/GenBank/DDBJ databases">
        <title>Bacillus sediminilitoris sp. nov., isolated from a tidal flat sediment on the East China Sea.</title>
        <authorList>
            <person name="Wei Y."/>
            <person name="Mao H."/>
            <person name="Fang J."/>
        </authorList>
    </citation>
    <scope>NUCLEOTIDE SEQUENCE [LARGE SCALE GENOMIC DNA]</scope>
    <source>
        <strain evidence="1 2">DSL-17</strain>
    </source>
</reference>
<dbReference type="SUPFAM" id="SSF52172">
    <property type="entry name" value="CheY-like"/>
    <property type="match status" value="2"/>
</dbReference>
<dbReference type="Gene3D" id="3.40.50.2300">
    <property type="match status" value="2"/>
</dbReference>
<dbReference type="SMART" id="SM00448">
    <property type="entry name" value="REC"/>
    <property type="match status" value="2"/>
</dbReference>
<dbReference type="InterPro" id="IPR011006">
    <property type="entry name" value="CheY-like_superfamily"/>
</dbReference>
<protein>
    <submittedName>
        <fullName evidence="1">Response regulator</fullName>
    </submittedName>
</protein>